<accession>A0A3E4WRY3</accession>
<evidence type="ECO:0000313" key="3">
    <source>
        <dbReference type="EMBL" id="RGM45031.1"/>
    </source>
</evidence>
<dbReference type="SUPFAM" id="SSF52540">
    <property type="entry name" value="P-loop containing nucleoside triphosphate hydrolases"/>
    <property type="match status" value="1"/>
</dbReference>
<evidence type="ECO:0000313" key="7">
    <source>
        <dbReference type="EMBL" id="RHE31608.1"/>
    </source>
</evidence>
<dbReference type="EMBL" id="QRXR01000018">
    <property type="protein sequence ID" value="RGU22359.1"/>
    <property type="molecule type" value="Genomic_DNA"/>
</dbReference>
<name>A0A3E4WRY3_9FIRM</name>
<evidence type="ECO:0000313" key="10">
    <source>
        <dbReference type="Proteomes" id="UP000283765"/>
    </source>
</evidence>
<dbReference type="EMBL" id="QSKC01000011">
    <property type="protein sequence ID" value="RHE31608.1"/>
    <property type="molecule type" value="Genomic_DNA"/>
</dbReference>
<dbReference type="Proteomes" id="UP000261052">
    <property type="component" value="Unassembled WGS sequence"/>
</dbReference>
<feature type="domain" description="AAA-ATPase-like" evidence="1">
    <location>
        <begin position="17"/>
        <end position="207"/>
    </location>
</feature>
<proteinExistence type="predicted"/>
<evidence type="ECO:0000313" key="13">
    <source>
        <dbReference type="Proteomes" id="UP000286104"/>
    </source>
</evidence>
<dbReference type="Proteomes" id="UP000286104">
    <property type="component" value="Unassembled WGS sequence"/>
</dbReference>
<sequence length="531" mass="60884">MGRFLNPGNKAFQKTLKSEIYVDKTMLLAYTNKVIGSDMACICNSRPRRFGKSITANMLAAYYSRGCDSFDMFSTLKVGRLDSFETNLNKYDVIHIDVQWCMMDAGEVQNTVKYINNGILDELIIAYGDVIPDTVKTAYGAMSYINAATGNTFVIIIDEWDVLIRDEANNKELQEGYINFLRGMFKGTEPTKYIALAYLTGILPIKKLKTQSALNNFEEFTMLDAGALASYIGFTDDEVKQLCKKYDRDYEAVKNWYDGYMLSGKHVYNPKAVVSVMMRGSFQSYWSQTGTYESLIPLIDMDFDGLRAAIISMISGNEIKVRTTTFQNDMVSFKNKDDVLTLLIHLGYLAFNQKNQMAYIPNEELRNELMDAVEENKWDEILQFERQSIDLFNATINKDVNTVAAKIEQIHMEYTSVIQYNDENSLSSVLTIAYLGTMNYYFKPVRELPTGRGFADFVYIPKPEYINDYPALVVELKWNKNADTAMQQIRERQYPNSLLQYTGNILLVAINYDEKTKEHVCKIEEYAKIQN</sequence>
<dbReference type="Pfam" id="PF09820">
    <property type="entry name" value="AAA-ATPase_like"/>
    <property type="match status" value="1"/>
</dbReference>
<dbReference type="Proteomes" id="UP000284296">
    <property type="component" value="Unassembled WGS sequence"/>
</dbReference>
<dbReference type="InterPro" id="IPR012547">
    <property type="entry name" value="PDDEXK_9"/>
</dbReference>
<evidence type="ECO:0000313" key="2">
    <source>
        <dbReference type="EMBL" id="RGK45097.1"/>
    </source>
</evidence>
<evidence type="ECO:0000313" key="4">
    <source>
        <dbReference type="EMBL" id="RGT81516.1"/>
    </source>
</evidence>
<dbReference type="Proteomes" id="UP000260717">
    <property type="component" value="Unassembled WGS sequence"/>
</dbReference>
<organism evidence="3 8">
    <name type="scientific">Agathobacter rectalis</name>
    <dbReference type="NCBI Taxonomy" id="39491"/>
    <lineage>
        <taxon>Bacteria</taxon>
        <taxon>Bacillati</taxon>
        <taxon>Bacillota</taxon>
        <taxon>Clostridia</taxon>
        <taxon>Lachnospirales</taxon>
        <taxon>Lachnospiraceae</taxon>
        <taxon>Agathobacter</taxon>
    </lineage>
</organism>
<dbReference type="Proteomes" id="UP000283765">
    <property type="component" value="Unassembled WGS sequence"/>
</dbReference>
<evidence type="ECO:0000313" key="6">
    <source>
        <dbReference type="EMBL" id="RHC35258.1"/>
    </source>
</evidence>
<gene>
    <name evidence="7" type="ORF">DW753_09405</name>
    <name evidence="6" type="ORF">DW848_15290</name>
    <name evidence="5" type="ORF">DWW89_11390</name>
    <name evidence="4" type="ORF">DWX06_07325</name>
    <name evidence="3" type="ORF">DXC13_13575</name>
    <name evidence="2" type="ORF">DXD13_02530</name>
</gene>
<evidence type="ECO:0000313" key="5">
    <source>
        <dbReference type="EMBL" id="RGU22359.1"/>
    </source>
</evidence>
<evidence type="ECO:0000313" key="12">
    <source>
        <dbReference type="Proteomes" id="UP000285290"/>
    </source>
</evidence>
<dbReference type="PANTHER" id="PTHR34825">
    <property type="entry name" value="CONSERVED PROTEIN, WITH A WEAK D-GALACTARATE DEHYDRATASE/ALTRONATE HYDROLASE DOMAIN"/>
    <property type="match status" value="1"/>
</dbReference>
<dbReference type="EMBL" id="QSQP01000002">
    <property type="protein sequence ID" value="RGK45097.1"/>
    <property type="molecule type" value="Genomic_DNA"/>
</dbReference>
<evidence type="ECO:0000313" key="9">
    <source>
        <dbReference type="Proteomes" id="UP000261052"/>
    </source>
</evidence>
<dbReference type="InterPro" id="IPR027417">
    <property type="entry name" value="P-loop_NTPase"/>
</dbReference>
<protein>
    <submittedName>
        <fullName evidence="3">AAA family ATPase</fullName>
    </submittedName>
</protein>
<reference evidence="8 9" key="1">
    <citation type="submission" date="2018-08" db="EMBL/GenBank/DDBJ databases">
        <title>A genome reference for cultivated species of the human gut microbiota.</title>
        <authorList>
            <person name="Zou Y."/>
            <person name="Xue W."/>
            <person name="Luo G."/>
        </authorList>
    </citation>
    <scope>NUCLEOTIDE SEQUENCE [LARGE SCALE GENOMIC DNA]</scope>
    <source>
        <strain evidence="5 10">AF17-27</strain>
        <strain evidence="4 11">AF18-16LB</strain>
        <strain evidence="7 12">AM29-10</strain>
        <strain evidence="6 13">AM36-3AA</strain>
        <strain evidence="3 8">OM08-12AT</strain>
        <strain evidence="2 9">TF11-15AC</strain>
    </source>
</reference>
<evidence type="ECO:0000259" key="1">
    <source>
        <dbReference type="Pfam" id="PF09820"/>
    </source>
</evidence>
<dbReference type="Proteomes" id="UP000285290">
    <property type="component" value="Unassembled WGS sequence"/>
</dbReference>
<evidence type="ECO:0000313" key="11">
    <source>
        <dbReference type="Proteomes" id="UP000284296"/>
    </source>
</evidence>
<dbReference type="RefSeq" id="WP_117685011.1">
    <property type="nucleotide sequence ID" value="NZ_QRWI01000010.1"/>
</dbReference>
<comment type="caution">
    <text evidence="3">The sequence shown here is derived from an EMBL/GenBank/DDBJ whole genome shotgun (WGS) entry which is preliminary data.</text>
</comment>
<dbReference type="Pfam" id="PF08011">
    <property type="entry name" value="PDDEXK_9"/>
    <property type="match status" value="1"/>
</dbReference>
<evidence type="ECO:0000313" key="8">
    <source>
        <dbReference type="Proteomes" id="UP000260717"/>
    </source>
</evidence>
<dbReference type="EMBL" id="QRXG01000010">
    <property type="protein sequence ID" value="RGT81516.1"/>
    <property type="molecule type" value="Genomic_DNA"/>
</dbReference>
<dbReference type="EMBL" id="QSHU01000031">
    <property type="protein sequence ID" value="RHC35258.1"/>
    <property type="molecule type" value="Genomic_DNA"/>
</dbReference>
<dbReference type="PANTHER" id="PTHR34825:SF1">
    <property type="entry name" value="AAA-ATPASE-LIKE DOMAIN-CONTAINING PROTEIN"/>
    <property type="match status" value="1"/>
</dbReference>
<dbReference type="EMBL" id="QSTI01000029">
    <property type="protein sequence ID" value="RGM45031.1"/>
    <property type="molecule type" value="Genomic_DNA"/>
</dbReference>
<dbReference type="InterPro" id="IPR018631">
    <property type="entry name" value="AAA-ATPase-like_dom"/>
</dbReference>
<dbReference type="AlphaFoldDB" id="A0A3E4WRY3"/>